<keyword evidence="1" id="KW-0472">Membrane</keyword>
<feature type="transmembrane region" description="Helical" evidence="1">
    <location>
        <begin position="18"/>
        <end position="37"/>
    </location>
</feature>
<reference evidence="3" key="1">
    <citation type="journal article" date="2019" name="Int. J. Syst. Evol. Microbiol.">
        <title>The Global Catalogue of Microorganisms (GCM) 10K type strain sequencing project: providing services to taxonomists for standard genome sequencing and annotation.</title>
        <authorList>
            <consortium name="The Broad Institute Genomics Platform"/>
            <consortium name="The Broad Institute Genome Sequencing Center for Infectious Disease"/>
            <person name="Wu L."/>
            <person name="Ma J."/>
        </authorList>
    </citation>
    <scope>NUCLEOTIDE SEQUENCE [LARGE SCALE GENOMIC DNA]</scope>
    <source>
        <strain evidence="3">JCM 12165</strain>
    </source>
</reference>
<dbReference type="EMBL" id="JBHUCP010000008">
    <property type="protein sequence ID" value="MFD1530408.1"/>
    <property type="molecule type" value="Genomic_DNA"/>
</dbReference>
<dbReference type="RefSeq" id="WP_343987565.1">
    <property type="nucleotide sequence ID" value="NZ_BAAAJG010000029.1"/>
</dbReference>
<dbReference type="Proteomes" id="UP001597145">
    <property type="component" value="Unassembled WGS sequence"/>
</dbReference>
<proteinExistence type="predicted"/>
<keyword evidence="3" id="KW-1185">Reference proteome</keyword>
<evidence type="ECO:0000313" key="2">
    <source>
        <dbReference type="EMBL" id="MFD1530408.1"/>
    </source>
</evidence>
<keyword evidence="1" id="KW-1133">Transmembrane helix</keyword>
<evidence type="ECO:0000313" key="3">
    <source>
        <dbReference type="Proteomes" id="UP001597145"/>
    </source>
</evidence>
<gene>
    <name evidence="2" type="ORF">ACFSCY_13230</name>
</gene>
<name>A0ABW4FIE8_9PSEU</name>
<accession>A0ABW4FIE8</accession>
<sequence length="48" mass="5409">MSTETATTDVEQWGPQQWALAVVAWLWVLVPFGYGLYQLIIKIPALFG</sequence>
<protein>
    <submittedName>
        <fullName evidence="2">Uncharacterized protein</fullName>
    </submittedName>
</protein>
<evidence type="ECO:0000256" key="1">
    <source>
        <dbReference type="SAM" id="Phobius"/>
    </source>
</evidence>
<comment type="caution">
    <text evidence="2">The sequence shown here is derived from an EMBL/GenBank/DDBJ whole genome shotgun (WGS) entry which is preliminary data.</text>
</comment>
<organism evidence="2 3">
    <name type="scientific">Pseudonocardia aurantiaca</name>
    <dbReference type="NCBI Taxonomy" id="75290"/>
    <lineage>
        <taxon>Bacteria</taxon>
        <taxon>Bacillati</taxon>
        <taxon>Actinomycetota</taxon>
        <taxon>Actinomycetes</taxon>
        <taxon>Pseudonocardiales</taxon>
        <taxon>Pseudonocardiaceae</taxon>
        <taxon>Pseudonocardia</taxon>
    </lineage>
</organism>
<keyword evidence="1" id="KW-0812">Transmembrane</keyword>